<comment type="caution">
    <text evidence="1">The sequence shown here is derived from an EMBL/GenBank/DDBJ whole genome shotgun (WGS) entry which is preliminary data.</text>
</comment>
<sequence length="221" mass="25407">MAKKEEKKKGKKVFHPMSEENAQLLNNIENLIKWKLSSFFTSNGYKNIDDSVNNVLHNIFSEIERVLKTQNSWDDLYNLSRIYYSYASTKLFVSSLARLIINRYLQKDDEAKDLLYSFIIASGKDYLRWVKLAGIDKHNSNEIEKLISFLPFISFFLDNIDCSTSGDNIICKISTKPADKNLLEFVSQALRDVLLEINISVAKTQVSESGQFSILTLKVKD</sequence>
<dbReference type="AlphaFoldDB" id="A0A832TM40"/>
<proteinExistence type="predicted"/>
<accession>A0A832TM40</accession>
<evidence type="ECO:0000313" key="1">
    <source>
        <dbReference type="EMBL" id="HII75068.1"/>
    </source>
</evidence>
<dbReference type="RefSeq" id="WP_010978214.1">
    <property type="nucleotide sequence ID" value="NZ_BAABQO010000002.1"/>
</dbReference>
<gene>
    <name evidence="1" type="ORF">HA332_12050</name>
</gene>
<dbReference type="Proteomes" id="UP000646844">
    <property type="component" value="Unassembled WGS sequence"/>
</dbReference>
<reference evidence="1" key="1">
    <citation type="journal article" date="2020" name="bioRxiv">
        <title>A rank-normalized archaeal taxonomy based on genome phylogeny resolves widespread incomplete and uneven classifications.</title>
        <authorList>
            <person name="Rinke C."/>
            <person name="Chuvochina M."/>
            <person name="Mussig A.J."/>
            <person name="Chaumeil P.-A."/>
            <person name="Waite D.W."/>
            <person name="Whitman W.B."/>
            <person name="Parks D.H."/>
            <person name="Hugenholtz P."/>
        </authorList>
    </citation>
    <scope>NUCLEOTIDE SEQUENCE</scope>
    <source>
        <strain evidence="1">UBA8838</strain>
    </source>
</reference>
<evidence type="ECO:0000313" key="2">
    <source>
        <dbReference type="Proteomes" id="UP000646844"/>
    </source>
</evidence>
<organism evidence="1 2">
    <name type="scientific">Sulfurisphaera tokodaii</name>
    <dbReference type="NCBI Taxonomy" id="111955"/>
    <lineage>
        <taxon>Archaea</taxon>
        <taxon>Thermoproteota</taxon>
        <taxon>Thermoprotei</taxon>
        <taxon>Sulfolobales</taxon>
        <taxon>Sulfolobaceae</taxon>
        <taxon>Sulfurisphaera</taxon>
    </lineage>
</organism>
<dbReference type="EMBL" id="DUJO01000051">
    <property type="protein sequence ID" value="HII75068.1"/>
    <property type="molecule type" value="Genomic_DNA"/>
</dbReference>
<name>A0A832TM40_9CREN</name>
<protein>
    <submittedName>
        <fullName evidence="1">Uncharacterized protein</fullName>
    </submittedName>
</protein>
<dbReference type="GeneID" id="1458162"/>